<dbReference type="HOGENOM" id="CLU_001103_12_3_1"/>
<dbReference type="Gene3D" id="1.10.10.10">
    <property type="entry name" value="Winged helix-like DNA-binding domain superfamily/Winged helix DNA-binding domain"/>
    <property type="match status" value="1"/>
</dbReference>
<evidence type="ECO:0000313" key="16">
    <source>
        <dbReference type="Proteomes" id="UP000011082"/>
    </source>
</evidence>
<feature type="region of interest" description="Disordered" evidence="12">
    <location>
        <begin position="1"/>
        <end position="27"/>
    </location>
</feature>
<evidence type="ECO:0000256" key="3">
    <source>
        <dbReference type="ARBA" id="ARBA00022741"/>
    </source>
</evidence>
<dbReference type="InterPro" id="IPR014001">
    <property type="entry name" value="Helicase_ATP-bd"/>
</dbReference>
<dbReference type="RefSeq" id="XP_007605206.1">
    <property type="nucleotide sequence ID" value="XM_007605144.1"/>
</dbReference>
<sequence length="733" mass="83805">METRRLRKSLSDSQCKHGTSSYENSSFSGGLMIISSEESNEFNMNSIKEEMHKHDGGIIEILECTSSEQEDLSVSSISRSSISKRNLDDSLSLSFEEEEFTFKSSLNQMALNQTRKPNERDLSAIEHTNTEFRARSHSFDSEDFFNANNPTSMEPVTIQLYFLRNVFNLENFRGNQEEIIKAALNKEDIFVLMPTGGGKSLCYQLPAMIQDGLTVVISPLLSLIHDQVSNLLNKNIPAVALNSNCTYSERTLIMKTLQACHSVKIVYVTPELLNKSTQFSNILHELDRRGRLCRFVIDEAHCVSQWGHDFRPDYKELGIIKRKFPRIPLIALTATATKKVELDVLNSLGIEGCKVFRQSFNRPNLKYYVMSKTKKSLTDIVSFVHTYYPNSPGIIYCTSKKDCEEMSEKLNEHLKTTFYHAGLSKRERNKVQEMWNDGTIKIIVATIAFGMGIDKSDVRFVIHYSLPKSLEGYYQETGRAGRDGLESVCILYYNYGDTKTIEFLIANNHNATSDQKNRQREELKYVVQYCENKTDCRRKLVLSHFGENFDPAECNKTCDNCTRNFTKTKDYSKQAKEILSLIRDAEKISFIQAVDAYRGSANRKSLEFSQMPFFGNGKDLKKTEVERVLQYLVGNGNIENRAIMNKKSRFAHNYLVYKARLTNAVILTVEEEIEVSKDYNTRDDRGAGKTKETRIGKAKGKTRDAKRSKTVEDRAIKKKRRADSDESCQILAE</sequence>
<feature type="compositionally biased region" description="Basic and acidic residues" evidence="12">
    <location>
        <begin position="681"/>
        <end position="715"/>
    </location>
</feature>
<dbReference type="GeneID" id="19882471"/>
<accession>L2GLL1</accession>
<dbReference type="GO" id="GO:0005694">
    <property type="term" value="C:chromosome"/>
    <property type="evidence" value="ECO:0007669"/>
    <property type="project" value="TreeGrafter"/>
</dbReference>
<dbReference type="InterPro" id="IPR032284">
    <property type="entry name" value="RecQ_Zn-bd"/>
</dbReference>
<dbReference type="PROSITE" id="PS51194">
    <property type="entry name" value="HELICASE_CTER"/>
    <property type="match status" value="1"/>
</dbReference>
<dbReference type="VEuPathDB" id="MicrosporidiaDB:VICG_01761"/>
<dbReference type="InterPro" id="IPR018982">
    <property type="entry name" value="RQC_domain"/>
</dbReference>
<reference evidence="16" key="1">
    <citation type="submission" date="2011-05" db="EMBL/GenBank/DDBJ databases">
        <title>The genome sequence of Vittaforma corneae strain ATCC 50505.</title>
        <authorList>
            <consortium name="The Broad Institute Genome Sequencing Platform"/>
            <person name="Cuomo C."/>
            <person name="Didier E."/>
            <person name="Bowers L."/>
            <person name="Young S.K."/>
            <person name="Zeng Q."/>
            <person name="Gargeya S."/>
            <person name="Fitzgerald M."/>
            <person name="Haas B."/>
            <person name="Abouelleil A."/>
            <person name="Alvarado L."/>
            <person name="Arachchi H.M."/>
            <person name="Berlin A."/>
            <person name="Chapman S.B."/>
            <person name="Gearin G."/>
            <person name="Goldberg J."/>
            <person name="Griggs A."/>
            <person name="Gujja S."/>
            <person name="Hansen M."/>
            <person name="Heiman D."/>
            <person name="Howarth C."/>
            <person name="Larimer J."/>
            <person name="Lui A."/>
            <person name="MacDonald P.J.P."/>
            <person name="McCowen C."/>
            <person name="Montmayeur A."/>
            <person name="Murphy C."/>
            <person name="Neiman D."/>
            <person name="Pearson M."/>
            <person name="Priest M."/>
            <person name="Roberts A."/>
            <person name="Saif S."/>
            <person name="Shea T."/>
            <person name="Sisk P."/>
            <person name="Stolte C."/>
            <person name="Sykes S."/>
            <person name="Wortman J."/>
            <person name="Nusbaum C."/>
            <person name="Birren B."/>
        </authorList>
    </citation>
    <scope>NUCLEOTIDE SEQUENCE [LARGE SCALE GENOMIC DNA]</scope>
    <source>
        <strain evidence="16">ATCC 50505</strain>
    </source>
</reference>
<evidence type="ECO:0000256" key="9">
    <source>
        <dbReference type="ARBA" id="ARBA00023242"/>
    </source>
</evidence>
<comment type="subcellular location">
    <subcellularLocation>
        <location evidence="1 11">Nucleus</location>
    </subcellularLocation>
</comment>
<dbReference type="FunFam" id="3.40.50.300:FF:000296">
    <property type="entry name" value="ATP-dependent DNA helicase RecQ"/>
    <property type="match status" value="1"/>
</dbReference>
<feature type="compositionally biased region" description="Polar residues" evidence="12">
    <location>
        <begin position="11"/>
        <end position="27"/>
    </location>
</feature>
<evidence type="ECO:0000256" key="2">
    <source>
        <dbReference type="ARBA" id="ARBA00005446"/>
    </source>
</evidence>
<dbReference type="GO" id="GO:0000724">
    <property type="term" value="P:double-strand break repair via homologous recombination"/>
    <property type="evidence" value="ECO:0007669"/>
    <property type="project" value="TreeGrafter"/>
</dbReference>
<dbReference type="AlphaFoldDB" id="L2GLL1"/>
<dbReference type="Proteomes" id="UP000011082">
    <property type="component" value="Unassembled WGS sequence"/>
</dbReference>
<dbReference type="InterPro" id="IPR027417">
    <property type="entry name" value="P-loop_NTPase"/>
</dbReference>
<dbReference type="PANTHER" id="PTHR13710">
    <property type="entry name" value="DNA HELICASE RECQ FAMILY MEMBER"/>
    <property type="match status" value="1"/>
</dbReference>
<name>L2GLL1_VITCO</name>
<dbReference type="PROSITE" id="PS51192">
    <property type="entry name" value="HELICASE_ATP_BIND_1"/>
    <property type="match status" value="1"/>
</dbReference>
<dbReference type="OMA" id="CEMISEK"/>
<evidence type="ECO:0000256" key="1">
    <source>
        <dbReference type="ARBA" id="ARBA00004123"/>
    </source>
</evidence>
<feature type="domain" description="Helicase C-terminal" evidence="14">
    <location>
        <begin position="376"/>
        <end position="524"/>
    </location>
</feature>
<evidence type="ECO:0000256" key="8">
    <source>
        <dbReference type="ARBA" id="ARBA00023235"/>
    </source>
</evidence>
<comment type="catalytic activity">
    <reaction evidence="11">
        <text>ATP + H2O = ADP + phosphate + H(+)</text>
        <dbReference type="Rhea" id="RHEA:13065"/>
        <dbReference type="ChEBI" id="CHEBI:15377"/>
        <dbReference type="ChEBI" id="CHEBI:15378"/>
        <dbReference type="ChEBI" id="CHEBI:30616"/>
        <dbReference type="ChEBI" id="CHEBI:43474"/>
        <dbReference type="ChEBI" id="CHEBI:456216"/>
    </reaction>
</comment>
<keyword evidence="9 11" id="KW-0539">Nucleus</keyword>
<dbReference type="Pfam" id="PF00270">
    <property type="entry name" value="DEAD"/>
    <property type="match status" value="1"/>
</dbReference>
<evidence type="ECO:0000313" key="15">
    <source>
        <dbReference type="EMBL" id="ELA41162.1"/>
    </source>
</evidence>
<keyword evidence="4 11" id="KW-0378">Hydrolase</keyword>
<dbReference type="GO" id="GO:0003677">
    <property type="term" value="F:DNA binding"/>
    <property type="evidence" value="ECO:0007669"/>
    <property type="project" value="UniProtKB-KW"/>
</dbReference>
<dbReference type="GO" id="GO:0005737">
    <property type="term" value="C:cytoplasm"/>
    <property type="evidence" value="ECO:0007669"/>
    <property type="project" value="TreeGrafter"/>
</dbReference>
<evidence type="ECO:0000256" key="11">
    <source>
        <dbReference type="RuleBase" id="RU364117"/>
    </source>
</evidence>
<keyword evidence="8" id="KW-0413">Isomerase</keyword>
<dbReference type="InParanoid" id="L2GLL1"/>
<dbReference type="NCBIfam" id="TIGR00614">
    <property type="entry name" value="recQ_fam"/>
    <property type="match status" value="1"/>
</dbReference>
<proteinExistence type="inferred from homology"/>
<dbReference type="FunFam" id="3.40.50.300:FF:000340">
    <property type="entry name" value="Bloom syndrome, RecQ helicase"/>
    <property type="match status" value="1"/>
</dbReference>
<dbReference type="SUPFAM" id="SSF52540">
    <property type="entry name" value="P-loop containing nucleoside triphosphate hydrolases"/>
    <property type="match status" value="2"/>
</dbReference>
<keyword evidence="7" id="KW-0238">DNA-binding</keyword>
<dbReference type="Pfam" id="PF00271">
    <property type="entry name" value="Helicase_C"/>
    <property type="match status" value="1"/>
</dbReference>
<dbReference type="SMART" id="SM00956">
    <property type="entry name" value="RQC"/>
    <property type="match status" value="1"/>
</dbReference>
<evidence type="ECO:0000256" key="6">
    <source>
        <dbReference type="ARBA" id="ARBA00022840"/>
    </source>
</evidence>
<dbReference type="InterPro" id="IPR011545">
    <property type="entry name" value="DEAD/DEAH_box_helicase_dom"/>
</dbReference>
<dbReference type="Pfam" id="PF09382">
    <property type="entry name" value="RQC"/>
    <property type="match status" value="1"/>
</dbReference>
<dbReference type="GO" id="GO:0043138">
    <property type="term" value="F:3'-5' DNA helicase activity"/>
    <property type="evidence" value="ECO:0007669"/>
    <property type="project" value="UniProtKB-EC"/>
</dbReference>
<dbReference type="SMART" id="SM00490">
    <property type="entry name" value="HELICc"/>
    <property type="match status" value="1"/>
</dbReference>
<dbReference type="GO" id="GO:0005524">
    <property type="term" value="F:ATP binding"/>
    <property type="evidence" value="ECO:0007669"/>
    <property type="project" value="UniProtKB-KW"/>
</dbReference>
<organism evidence="15 16">
    <name type="scientific">Vittaforma corneae (strain ATCC 50505)</name>
    <name type="common">Microsporidian parasite</name>
    <name type="synonym">Nosema corneum</name>
    <dbReference type="NCBI Taxonomy" id="993615"/>
    <lineage>
        <taxon>Eukaryota</taxon>
        <taxon>Fungi</taxon>
        <taxon>Fungi incertae sedis</taxon>
        <taxon>Microsporidia</taxon>
        <taxon>Nosematidae</taxon>
        <taxon>Vittaforma</taxon>
    </lineage>
</organism>
<keyword evidence="5 11" id="KW-0347">Helicase</keyword>
<feature type="domain" description="Helicase ATP-binding" evidence="13">
    <location>
        <begin position="180"/>
        <end position="354"/>
    </location>
</feature>
<comment type="similarity">
    <text evidence="2 11">Belongs to the helicase family. RecQ subfamily.</text>
</comment>
<feature type="region of interest" description="Disordered" evidence="12">
    <location>
        <begin position="681"/>
        <end position="733"/>
    </location>
</feature>
<dbReference type="InterPro" id="IPR001650">
    <property type="entry name" value="Helicase_C-like"/>
</dbReference>
<dbReference type="STRING" id="993615.L2GLL1"/>
<dbReference type="GO" id="GO:0016887">
    <property type="term" value="F:ATP hydrolysis activity"/>
    <property type="evidence" value="ECO:0007669"/>
    <property type="project" value="RHEA"/>
</dbReference>
<dbReference type="GO" id="GO:0006260">
    <property type="term" value="P:DNA replication"/>
    <property type="evidence" value="ECO:0007669"/>
    <property type="project" value="InterPro"/>
</dbReference>
<dbReference type="GO" id="GO:0005634">
    <property type="term" value="C:nucleus"/>
    <property type="evidence" value="ECO:0007669"/>
    <property type="project" value="UniProtKB-SubCell"/>
</dbReference>
<evidence type="ECO:0000256" key="5">
    <source>
        <dbReference type="ARBA" id="ARBA00022806"/>
    </source>
</evidence>
<dbReference type="OrthoDB" id="10261556at2759"/>
<evidence type="ECO:0000259" key="14">
    <source>
        <dbReference type="PROSITE" id="PS51194"/>
    </source>
</evidence>
<protein>
    <recommendedName>
        <fullName evidence="11">ATP-dependent DNA helicase</fullName>
        <ecNumber evidence="11">5.6.2.4</ecNumber>
    </recommendedName>
</protein>
<dbReference type="GO" id="GO:0031573">
    <property type="term" value="P:mitotic intra-S DNA damage checkpoint signaling"/>
    <property type="evidence" value="ECO:0007669"/>
    <property type="project" value="UniProtKB-ARBA"/>
</dbReference>
<evidence type="ECO:0000256" key="4">
    <source>
        <dbReference type="ARBA" id="ARBA00022801"/>
    </source>
</evidence>
<comment type="catalytic activity">
    <reaction evidence="10 11">
        <text>Couples ATP hydrolysis with the unwinding of duplex DNA by translocating in the 3'-5' direction.</text>
        <dbReference type="EC" id="5.6.2.4"/>
    </reaction>
</comment>
<keyword evidence="16" id="KW-1185">Reference proteome</keyword>
<gene>
    <name evidence="15" type="ORF">VICG_01761</name>
</gene>
<evidence type="ECO:0000256" key="12">
    <source>
        <dbReference type="SAM" id="MobiDB-lite"/>
    </source>
</evidence>
<keyword evidence="6 11" id="KW-0067">ATP-binding</keyword>
<evidence type="ECO:0000256" key="7">
    <source>
        <dbReference type="ARBA" id="ARBA00023125"/>
    </source>
</evidence>
<dbReference type="Pfam" id="PF16124">
    <property type="entry name" value="RecQ_Zn_bind"/>
    <property type="match status" value="1"/>
</dbReference>
<dbReference type="EMBL" id="JH370148">
    <property type="protein sequence ID" value="ELA41162.1"/>
    <property type="molecule type" value="Genomic_DNA"/>
</dbReference>
<dbReference type="EC" id="5.6.2.4" evidence="11"/>
<dbReference type="InterPro" id="IPR036388">
    <property type="entry name" value="WH-like_DNA-bd_sf"/>
</dbReference>
<evidence type="ECO:0000259" key="13">
    <source>
        <dbReference type="PROSITE" id="PS51192"/>
    </source>
</evidence>
<dbReference type="GO" id="GO:0009378">
    <property type="term" value="F:four-way junction helicase activity"/>
    <property type="evidence" value="ECO:0007669"/>
    <property type="project" value="TreeGrafter"/>
</dbReference>
<dbReference type="CDD" id="cd18794">
    <property type="entry name" value="SF2_C_RecQ"/>
    <property type="match status" value="1"/>
</dbReference>
<dbReference type="PANTHER" id="PTHR13710:SF153">
    <property type="entry name" value="RECQ-LIKE DNA HELICASE BLM"/>
    <property type="match status" value="1"/>
</dbReference>
<keyword evidence="3 11" id="KW-0547">Nucleotide-binding</keyword>
<evidence type="ECO:0000256" key="10">
    <source>
        <dbReference type="ARBA" id="ARBA00034617"/>
    </source>
</evidence>
<dbReference type="GO" id="GO:0000729">
    <property type="term" value="P:DNA double-strand break processing"/>
    <property type="evidence" value="ECO:0007669"/>
    <property type="project" value="UniProtKB-ARBA"/>
</dbReference>
<dbReference type="Gene3D" id="3.40.50.300">
    <property type="entry name" value="P-loop containing nucleotide triphosphate hydrolases"/>
    <property type="match status" value="2"/>
</dbReference>
<dbReference type="SMART" id="SM00487">
    <property type="entry name" value="DEXDc"/>
    <property type="match status" value="1"/>
</dbReference>
<dbReference type="CDD" id="cd17920">
    <property type="entry name" value="DEXHc_RecQ"/>
    <property type="match status" value="1"/>
</dbReference>
<dbReference type="InterPro" id="IPR004589">
    <property type="entry name" value="DNA_helicase_ATP-dep_RecQ"/>
</dbReference>